<dbReference type="AlphaFoldDB" id="A0A2Z4LNE1"/>
<dbReference type="RefSeq" id="WP_112376846.1">
    <property type="nucleotide sequence ID" value="NZ_CP030104.1"/>
</dbReference>
<keyword evidence="1" id="KW-0812">Transmembrane</keyword>
<name>A0A2Z4LNE1_9FLAO</name>
<sequence>METLSIITNFMVVTLAYLQTPITADGFVLDPNFLVTILAGTVLALAFQFILTAISVAGGVSAIGNIKSNYAKSQAEPKDSDLEDNYTFDQDNDVDTAMGVKITTVFGIWSVVTSCLALFGATALALNLNIVESESVNITTALVIWALFFLILFYLEAKIARTLIGNLISVATSSLRSSANLVGSFFAPSPESKVENVIGNTIDKVRKEFDSGFDTDKISKVLDNFLNRVDNKIPDYENLKNDLEGIAKKSRNKNTAGKWLAIQQVLTKMISENESSDDPERHGKAKRLKDLMDTVVSKYEESPGKVGSVKNIIEEFTPLERQEIDEKIQQVKEFIASSNPNDLSIENIQKKFREILENPNVVTSMVSNNFTEMNRENIIAALDKNTGLEKENLENYADRIYGAVQSINKEFDKQNEDRLIKRIEKRVANFFNATDRQELDYSLLKNDVKRIMDNPSDSLDIIKNRLSTFDTNTIRALITNNPYVKEEQIDTILDSIEGVKKEVLDKVDQIRTTAAQQIQIAKRKAIIKAEHTRATAASAAWWLVLTTILSGVAALVGCIVTM</sequence>
<gene>
    <name evidence="2" type="ORF">HME9304_00236</name>
</gene>
<keyword evidence="1" id="KW-0472">Membrane</keyword>
<feature type="transmembrane region" description="Helical" evidence="1">
    <location>
        <begin position="539"/>
        <end position="560"/>
    </location>
</feature>
<keyword evidence="1" id="KW-1133">Transmembrane helix</keyword>
<feature type="transmembrane region" description="Helical" evidence="1">
    <location>
        <begin position="33"/>
        <end position="63"/>
    </location>
</feature>
<dbReference type="KEGG" id="spon:HME9304_00236"/>
<keyword evidence="3" id="KW-1185">Reference proteome</keyword>
<accession>A0A2Z4LNE1</accession>
<proteinExistence type="predicted"/>
<feature type="transmembrane region" description="Helical" evidence="1">
    <location>
        <begin position="106"/>
        <end position="130"/>
    </location>
</feature>
<feature type="transmembrane region" description="Helical" evidence="1">
    <location>
        <begin position="136"/>
        <end position="155"/>
    </location>
</feature>
<evidence type="ECO:0000313" key="3">
    <source>
        <dbReference type="Proteomes" id="UP000248536"/>
    </source>
</evidence>
<evidence type="ECO:0000256" key="1">
    <source>
        <dbReference type="SAM" id="Phobius"/>
    </source>
</evidence>
<dbReference type="EMBL" id="CP030104">
    <property type="protein sequence ID" value="AWX43249.1"/>
    <property type="molecule type" value="Genomic_DNA"/>
</dbReference>
<reference evidence="2 3" key="1">
    <citation type="submission" date="2018-06" db="EMBL/GenBank/DDBJ databases">
        <title>Spongiibacterium sp. HME9304 Genome sequencing and assembly.</title>
        <authorList>
            <person name="Kang H."/>
            <person name="Kim H."/>
            <person name="Joh K."/>
        </authorList>
    </citation>
    <scope>NUCLEOTIDE SEQUENCE [LARGE SCALE GENOMIC DNA]</scope>
    <source>
        <strain evidence="2 3">HME9304</strain>
    </source>
</reference>
<dbReference type="OrthoDB" id="1403850at2"/>
<evidence type="ECO:0000313" key="2">
    <source>
        <dbReference type="EMBL" id="AWX43249.1"/>
    </source>
</evidence>
<organism evidence="2 3">
    <name type="scientific">Flagellimonas maritima</name>
    <dbReference type="NCBI Taxonomy" id="1383885"/>
    <lineage>
        <taxon>Bacteria</taxon>
        <taxon>Pseudomonadati</taxon>
        <taxon>Bacteroidota</taxon>
        <taxon>Flavobacteriia</taxon>
        <taxon>Flavobacteriales</taxon>
        <taxon>Flavobacteriaceae</taxon>
        <taxon>Flagellimonas</taxon>
    </lineage>
</organism>
<dbReference type="Proteomes" id="UP000248536">
    <property type="component" value="Chromosome"/>
</dbReference>
<protein>
    <submittedName>
        <fullName evidence="2">Uncharacterized protein</fullName>
    </submittedName>
</protein>